<gene>
    <name evidence="1" type="ORF">BDY19DRAFT_881543</name>
</gene>
<dbReference type="Proteomes" id="UP001055072">
    <property type="component" value="Unassembled WGS sequence"/>
</dbReference>
<accession>A0ACB8UHF6</accession>
<keyword evidence="2" id="KW-1185">Reference proteome</keyword>
<organism evidence="1 2">
    <name type="scientific">Irpex rosettiformis</name>
    <dbReference type="NCBI Taxonomy" id="378272"/>
    <lineage>
        <taxon>Eukaryota</taxon>
        <taxon>Fungi</taxon>
        <taxon>Dikarya</taxon>
        <taxon>Basidiomycota</taxon>
        <taxon>Agaricomycotina</taxon>
        <taxon>Agaricomycetes</taxon>
        <taxon>Polyporales</taxon>
        <taxon>Irpicaceae</taxon>
        <taxon>Irpex</taxon>
    </lineage>
</organism>
<sequence length="1062" mass="115563">MGFPWTAFRQKRAQKPPTRSADSQTAALANNVHWLDVNAVVRELKTTRPDGLQDDEASRRLEEYGENSLIGEGGVSATKVLVRQMANALTLVLVAAMAIGYGVQDWVEGGVITAVIALNVGIGFFQEYKAERTMDSLRSLASPTGFVTRSGETSQVPAKHIVPGDIVHIKMGDVVPADIRLFHVSNLEVDEALLTGEAMPVAKIHDVETRDQIAVGDRINMAFASTIVTRGRASGVVVATGMDTQVGHIAESMQKRKKRKKVDAEGKKLSLWNHIYESVATILGLRTGTPLQIKLNKLAYNLNIRLLLAADFYSRSLLIVFAVAKFHITNEVAIYAIALAIGVIPESLIAVLTITMATGTSRMAKSHVVVRQLNALEALGAVTDICSDKTGTLTAGKMIVRKFWLPSLNNSDGIGSNLPTEYVVDTSTDVLEPVGDVYAERTESNDGEEKKKLLDLQAHVRAKEFVLCASLCNVATLFESKEGRWASTGDPTEVALQVFATKLAHGRSSLMATESESDESSKQVDRRTERFVLKEEFLFNSDIKLMSTIYIDQEASEASNGRVVVYLKGAVERVLARCTHIYTSPSSAPIPLSSSTRDTITAQTDTLASQGLRVLALASRRPGTSLDICSDEELRREDVERDMCFIGLAGIYDPPRPESVHAVRACKRAGIVVHMLTGDHQATATVIARNVEIIAQDSPASAVMPASQFNAMSEAEIDALPELPLVIARCDPDTKVRMIEAGKRRGKYMAMTGDGVNDAPSLKLAPVGIGMGQGSDVAKSASELVLTDNNFDSIRAAIREGRRIFDNIQRFVLHLLATNVAEVILLICGLGFQDDSGESVYPLSPLAVLWLNMITGGPPAFGLGVEEAAEDVMTRPPQDAKTGVFSRAVIVDTFAYGFVMGVTTLMSFIIVLYGKDDGELGSDCNREPSASCDAVYKARSTVFATLTFEILLYAWELKSFRRSLFNLTPGRAFYRDLWANRVLFWAVVLGMASVPLCIYVPGLNDHVFYQKGITWEWGVVIGMTLVFVGSMEAWKLLVARRRGLRKSANVEQLCDAGGATKV</sequence>
<name>A0ACB8UHF6_9APHY</name>
<proteinExistence type="predicted"/>
<evidence type="ECO:0000313" key="1">
    <source>
        <dbReference type="EMBL" id="KAI0093721.1"/>
    </source>
</evidence>
<reference evidence="1" key="1">
    <citation type="journal article" date="2021" name="Environ. Microbiol.">
        <title>Gene family expansions and transcriptome signatures uncover fungal adaptations to wood decay.</title>
        <authorList>
            <person name="Hage H."/>
            <person name="Miyauchi S."/>
            <person name="Viragh M."/>
            <person name="Drula E."/>
            <person name="Min B."/>
            <person name="Chaduli D."/>
            <person name="Navarro D."/>
            <person name="Favel A."/>
            <person name="Norest M."/>
            <person name="Lesage-Meessen L."/>
            <person name="Balint B."/>
            <person name="Merenyi Z."/>
            <person name="de Eugenio L."/>
            <person name="Morin E."/>
            <person name="Martinez A.T."/>
            <person name="Baldrian P."/>
            <person name="Stursova M."/>
            <person name="Martinez M.J."/>
            <person name="Novotny C."/>
            <person name="Magnuson J.K."/>
            <person name="Spatafora J.W."/>
            <person name="Maurice S."/>
            <person name="Pangilinan J."/>
            <person name="Andreopoulos W."/>
            <person name="LaButti K."/>
            <person name="Hundley H."/>
            <person name="Na H."/>
            <person name="Kuo A."/>
            <person name="Barry K."/>
            <person name="Lipzen A."/>
            <person name="Henrissat B."/>
            <person name="Riley R."/>
            <person name="Ahrendt S."/>
            <person name="Nagy L.G."/>
            <person name="Grigoriev I.V."/>
            <person name="Martin F."/>
            <person name="Rosso M.N."/>
        </authorList>
    </citation>
    <scope>NUCLEOTIDE SEQUENCE</scope>
    <source>
        <strain evidence="1">CBS 384.51</strain>
    </source>
</reference>
<evidence type="ECO:0000313" key="2">
    <source>
        <dbReference type="Proteomes" id="UP001055072"/>
    </source>
</evidence>
<protein>
    <submittedName>
        <fullName evidence="1">Sodium transport ATPase</fullName>
    </submittedName>
</protein>
<dbReference type="EMBL" id="MU274901">
    <property type="protein sequence ID" value="KAI0093721.1"/>
    <property type="molecule type" value="Genomic_DNA"/>
</dbReference>
<comment type="caution">
    <text evidence="1">The sequence shown here is derived from an EMBL/GenBank/DDBJ whole genome shotgun (WGS) entry which is preliminary data.</text>
</comment>